<dbReference type="CDD" id="cd07185">
    <property type="entry name" value="OmpA_C-like"/>
    <property type="match status" value="1"/>
</dbReference>
<comment type="subcellular location">
    <subcellularLocation>
        <location evidence="1">Cell outer membrane</location>
    </subcellularLocation>
</comment>
<protein>
    <submittedName>
        <fullName evidence="7">OmpA family protein</fullName>
    </submittedName>
</protein>
<comment type="caution">
    <text evidence="7">The sequence shown here is derived from an EMBL/GenBank/DDBJ whole genome shotgun (WGS) entry which is preliminary data.</text>
</comment>
<dbReference type="InterPro" id="IPR050330">
    <property type="entry name" value="Bact_OuterMem_StrucFunc"/>
</dbReference>
<dbReference type="InterPro" id="IPR036737">
    <property type="entry name" value="OmpA-like_sf"/>
</dbReference>
<sequence length="156" mass="16937">MTAVTAFAATPAPAVLAAPVVVPAPKVVPSRLYALETDALFEFGKADFKASSFNAIENLVQNLLRDYSKVERIRVVGHTDAIGSAKLNQKLSLKRAQVVADQLKSRGVHPTRGFKVEGLGEEHLIKVSCGRKRTPENKICHAPNRRVEIVVTGAKR</sequence>
<evidence type="ECO:0000313" key="7">
    <source>
        <dbReference type="EMBL" id="MDI9234179.1"/>
    </source>
</evidence>
<feature type="signal peptide" evidence="5">
    <location>
        <begin position="1"/>
        <end position="17"/>
    </location>
</feature>
<proteinExistence type="predicted"/>
<evidence type="ECO:0000256" key="4">
    <source>
        <dbReference type="PROSITE-ProRule" id="PRU00473"/>
    </source>
</evidence>
<evidence type="ECO:0000256" key="5">
    <source>
        <dbReference type="SAM" id="SignalP"/>
    </source>
</evidence>
<accession>A0ABT6X7S5</accession>
<name>A0ABT6X7S5_9BURK</name>
<evidence type="ECO:0000313" key="8">
    <source>
        <dbReference type="Proteomes" id="UP001431902"/>
    </source>
</evidence>
<keyword evidence="2 4" id="KW-0472">Membrane</keyword>
<keyword evidence="5" id="KW-0732">Signal</keyword>
<feature type="chain" id="PRO_5047020410" evidence="5">
    <location>
        <begin position="18"/>
        <end position="156"/>
    </location>
</feature>
<reference evidence="7" key="1">
    <citation type="submission" date="2023-05" db="EMBL/GenBank/DDBJ databases">
        <title>Limnohabitans sp. strain HM2-2 Genome sequencing and assembly.</title>
        <authorList>
            <person name="Jung Y."/>
        </authorList>
    </citation>
    <scope>NUCLEOTIDE SEQUENCE</scope>
    <source>
        <strain evidence="7">HM2-2</strain>
    </source>
</reference>
<keyword evidence="8" id="KW-1185">Reference proteome</keyword>
<dbReference type="SUPFAM" id="SSF103088">
    <property type="entry name" value="OmpA-like"/>
    <property type="match status" value="1"/>
</dbReference>
<dbReference type="PRINTS" id="PR01021">
    <property type="entry name" value="OMPADOMAIN"/>
</dbReference>
<dbReference type="PROSITE" id="PS51123">
    <property type="entry name" value="OMPA_2"/>
    <property type="match status" value="1"/>
</dbReference>
<dbReference type="InterPro" id="IPR006665">
    <property type="entry name" value="OmpA-like"/>
</dbReference>
<evidence type="ECO:0000256" key="1">
    <source>
        <dbReference type="ARBA" id="ARBA00004442"/>
    </source>
</evidence>
<feature type="domain" description="OmpA-like" evidence="6">
    <location>
        <begin position="28"/>
        <end position="155"/>
    </location>
</feature>
<evidence type="ECO:0000256" key="3">
    <source>
        <dbReference type="ARBA" id="ARBA00023237"/>
    </source>
</evidence>
<dbReference type="Pfam" id="PF00691">
    <property type="entry name" value="OmpA"/>
    <property type="match status" value="1"/>
</dbReference>
<keyword evidence="3" id="KW-0998">Cell outer membrane</keyword>
<dbReference type="Proteomes" id="UP001431902">
    <property type="component" value="Unassembled WGS sequence"/>
</dbReference>
<dbReference type="EMBL" id="JASGBH010000007">
    <property type="protein sequence ID" value="MDI9234179.1"/>
    <property type="molecule type" value="Genomic_DNA"/>
</dbReference>
<organism evidence="7 8">
    <name type="scientific">Limnohabitans lacus</name>
    <dbReference type="NCBI Taxonomy" id="3045173"/>
    <lineage>
        <taxon>Bacteria</taxon>
        <taxon>Pseudomonadati</taxon>
        <taxon>Pseudomonadota</taxon>
        <taxon>Betaproteobacteria</taxon>
        <taxon>Burkholderiales</taxon>
        <taxon>Comamonadaceae</taxon>
        <taxon>Limnohabitans</taxon>
    </lineage>
</organism>
<dbReference type="PANTHER" id="PTHR30329">
    <property type="entry name" value="STATOR ELEMENT OF FLAGELLAR MOTOR COMPLEX"/>
    <property type="match status" value="1"/>
</dbReference>
<evidence type="ECO:0000256" key="2">
    <source>
        <dbReference type="ARBA" id="ARBA00023136"/>
    </source>
</evidence>
<dbReference type="PANTHER" id="PTHR30329:SF21">
    <property type="entry name" value="LIPOPROTEIN YIAD-RELATED"/>
    <property type="match status" value="1"/>
</dbReference>
<dbReference type="InterPro" id="IPR006664">
    <property type="entry name" value="OMP_bac"/>
</dbReference>
<gene>
    <name evidence="7" type="ORF">QLQ16_10065</name>
</gene>
<dbReference type="Gene3D" id="3.30.1330.60">
    <property type="entry name" value="OmpA-like domain"/>
    <property type="match status" value="1"/>
</dbReference>
<evidence type="ECO:0000259" key="6">
    <source>
        <dbReference type="PROSITE" id="PS51123"/>
    </source>
</evidence>